<keyword evidence="3" id="KW-1185">Reference proteome</keyword>
<reference evidence="2" key="1">
    <citation type="submission" date="2020-04" db="EMBL/GenBank/DDBJ databases">
        <title>Hybrid Assembly of Korean Phytophthora infestans isolates.</title>
        <authorList>
            <person name="Prokchorchik M."/>
            <person name="Lee Y."/>
            <person name="Seo J."/>
            <person name="Cho J.-H."/>
            <person name="Park Y.-E."/>
            <person name="Jang D.-C."/>
            <person name="Im J.-S."/>
            <person name="Choi J.-G."/>
            <person name="Park H.-J."/>
            <person name="Lee G.-B."/>
            <person name="Lee Y.-G."/>
            <person name="Hong S.-Y."/>
            <person name="Cho K."/>
            <person name="Sohn K.H."/>
        </authorList>
    </citation>
    <scope>NUCLEOTIDE SEQUENCE</scope>
    <source>
        <strain evidence="2">KR_1_A1</strain>
    </source>
</reference>
<evidence type="ECO:0000313" key="2">
    <source>
        <dbReference type="EMBL" id="KAF4034040.1"/>
    </source>
</evidence>
<feature type="compositionally biased region" description="Basic residues" evidence="1">
    <location>
        <begin position="62"/>
        <end position="81"/>
    </location>
</feature>
<name>A0A833WGU4_PHYIN</name>
<proteinExistence type="predicted"/>
<protein>
    <submittedName>
        <fullName evidence="2">Uncharacterized protein</fullName>
    </submittedName>
</protein>
<evidence type="ECO:0000313" key="3">
    <source>
        <dbReference type="Proteomes" id="UP000602510"/>
    </source>
</evidence>
<feature type="region of interest" description="Disordered" evidence="1">
    <location>
        <begin position="42"/>
        <end position="97"/>
    </location>
</feature>
<dbReference type="EMBL" id="WSZM01000388">
    <property type="protein sequence ID" value="KAF4034040.1"/>
    <property type="molecule type" value="Genomic_DNA"/>
</dbReference>
<gene>
    <name evidence="2" type="ORF">GN244_ATG14007</name>
</gene>
<sequence>MSGLFLRDECEATEPRMMAPDANGRCVASALIEDWAIETAPRRQRRAAETPIERNARLQKERLKRAKKRARRLQPRGKRALQKNVSREQEFAQRRPL</sequence>
<feature type="compositionally biased region" description="Basic and acidic residues" evidence="1">
    <location>
        <begin position="46"/>
        <end position="61"/>
    </location>
</feature>
<comment type="caution">
    <text evidence="2">The sequence shown here is derived from an EMBL/GenBank/DDBJ whole genome shotgun (WGS) entry which is preliminary data.</text>
</comment>
<feature type="compositionally biased region" description="Basic and acidic residues" evidence="1">
    <location>
        <begin position="85"/>
        <end position="97"/>
    </location>
</feature>
<organism evidence="2 3">
    <name type="scientific">Phytophthora infestans</name>
    <name type="common">Potato late blight agent</name>
    <name type="synonym">Botrytis infestans</name>
    <dbReference type="NCBI Taxonomy" id="4787"/>
    <lineage>
        <taxon>Eukaryota</taxon>
        <taxon>Sar</taxon>
        <taxon>Stramenopiles</taxon>
        <taxon>Oomycota</taxon>
        <taxon>Peronosporomycetes</taxon>
        <taxon>Peronosporales</taxon>
        <taxon>Peronosporaceae</taxon>
        <taxon>Phytophthora</taxon>
    </lineage>
</organism>
<dbReference type="Proteomes" id="UP000602510">
    <property type="component" value="Unassembled WGS sequence"/>
</dbReference>
<accession>A0A833WGU4</accession>
<dbReference type="AlphaFoldDB" id="A0A833WGU4"/>
<evidence type="ECO:0000256" key="1">
    <source>
        <dbReference type="SAM" id="MobiDB-lite"/>
    </source>
</evidence>